<name>W2D1K0_9BACT</name>
<organism evidence="1 2">
    <name type="scientific">Tannerella sp. oral taxon BU063 isolate Cell 8/11</name>
    <dbReference type="NCBI Taxonomy" id="1411915"/>
    <lineage>
        <taxon>Bacteria</taxon>
        <taxon>Pseudomonadati</taxon>
        <taxon>Bacteroidota</taxon>
        <taxon>Bacteroidia</taxon>
        <taxon>Bacteroidales</taxon>
        <taxon>Tannerellaceae</taxon>
        <taxon>Tannerella</taxon>
    </lineage>
</organism>
<evidence type="ECO:0000313" key="1">
    <source>
        <dbReference type="EMBL" id="ETK13324.1"/>
    </source>
</evidence>
<accession>W2D1K0</accession>
<dbReference type="Proteomes" id="UP000034980">
    <property type="component" value="Unassembled WGS sequence"/>
</dbReference>
<protein>
    <submittedName>
        <fullName evidence="1">Uncharacterized protein</fullName>
    </submittedName>
</protein>
<comment type="caution">
    <text evidence="1">The sequence shown here is derived from an EMBL/GenBank/DDBJ whole genome shotgun (WGS) entry which is preliminary data.</text>
</comment>
<proteinExistence type="predicted"/>
<sequence>MSLLITFSTSGIKNAEYRKVIKKLINKKNLANYSRFLYTRIVLFEHLYRKTA</sequence>
<evidence type="ECO:0000313" key="2">
    <source>
        <dbReference type="Proteomes" id="UP000034980"/>
    </source>
</evidence>
<dbReference type="EMBL" id="AYYF01000567">
    <property type="protein sequence ID" value="ETK13324.1"/>
    <property type="molecule type" value="Genomic_DNA"/>
</dbReference>
<gene>
    <name evidence="1" type="ORF">T235_02980</name>
</gene>
<reference evidence="1 2" key="1">
    <citation type="submission" date="2013-11" db="EMBL/GenBank/DDBJ databases">
        <title>Single cell genomics of uncultured Tannerella BU063 (oral taxon 286).</title>
        <authorList>
            <person name="Beall C.J."/>
            <person name="Campbell A.G."/>
            <person name="Griffen A.L."/>
            <person name="Podar M."/>
            <person name="Leys E.J."/>
        </authorList>
    </citation>
    <scope>NUCLEOTIDE SEQUENCE [LARGE SCALE GENOMIC DNA]</scope>
    <source>
        <strain evidence="1">Cell 8/11</strain>
    </source>
</reference>
<dbReference type="AlphaFoldDB" id="W2D1K0"/>